<reference evidence="3 4" key="1">
    <citation type="submission" date="2019-06" db="EMBL/GenBank/DDBJ databases">
        <title>Sorghum-associated microbial communities from plants grown in Nebraska, USA.</title>
        <authorList>
            <person name="Schachtman D."/>
        </authorList>
    </citation>
    <scope>NUCLEOTIDE SEQUENCE [LARGE SCALE GENOMIC DNA]</scope>
    <source>
        <strain evidence="3 4">2482</strain>
    </source>
</reference>
<dbReference type="InterPro" id="IPR002822">
    <property type="entry name" value="Ni_insertion"/>
</dbReference>
<dbReference type="PANTHER" id="PTHR36566:SF1">
    <property type="entry name" value="PYRIDINIUM-3,5-BISTHIOCARBOXYLIC ACID MONONUCLEOTIDE NICKEL INSERTION PROTEIN"/>
    <property type="match status" value="1"/>
</dbReference>
<protein>
    <recommendedName>
        <fullName evidence="5">TIGR00299 family protein</fullName>
    </recommendedName>
</protein>
<name>A0A561CX07_9BACI</name>
<keyword evidence="4" id="KW-1185">Reference proteome</keyword>
<keyword evidence="1" id="KW-0533">Nickel</keyword>
<dbReference type="Pfam" id="PF01969">
    <property type="entry name" value="Ni_insertion"/>
    <property type="match status" value="1"/>
</dbReference>
<evidence type="ECO:0000313" key="4">
    <source>
        <dbReference type="Proteomes" id="UP000319671"/>
    </source>
</evidence>
<accession>A0A561CX07</accession>
<evidence type="ECO:0008006" key="5">
    <source>
        <dbReference type="Google" id="ProtNLM"/>
    </source>
</evidence>
<dbReference type="AlphaFoldDB" id="A0A561CX07"/>
<dbReference type="EMBL" id="VIVN01000012">
    <property type="protein sequence ID" value="TWD95761.1"/>
    <property type="molecule type" value="Genomic_DNA"/>
</dbReference>
<organism evidence="3 4">
    <name type="scientific">Neobacillus bataviensis</name>
    <dbReference type="NCBI Taxonomy" id="220685"/>
    <lineage>
        <taxon>Bacteria</taxon>
        <taxon>Bacillati</taxon>
        <taxon>Bacillota</taxon>
        <taxon>Bacilli</taxon>
        <taxon>Bacillales</taxon>
        <taxon>Bacillaceae</taxon>
        <taxon>Neobacillus</taxon>
    </lineage>
</organism>
<dbReference type="InterPro" id="IPR002395">
    <property type="entry name" value="Kininogen"/>
</dbReference>
<feature type="compositionally biased region" description="Basic and acidic residues" evidence="2">
    <location>
        <begin position="97"/>
        <end position="179"/>
    </location>
</feature>
<gene>
    <name evidence="3" type="ORF">FB550_112123</name>
</gene>
<feature type="region of interest" description="Disordered" evidence="2">
    <location>
        <begin position="96"/>
        <end position="179"/>
    </location>
</feature>
<dbReference type="PANTHER" id="PTHR36566">
    <property type="entry name" value="NICKEL INSERTION PROTEIN-RELATED"/>
    <property type="match status" value="1"/>
</dbReference>
<evidence type="ECO:0000256" key="2">
    <source>
        <dbReference type="SAM" id="MobiDB-lite"/>
    </source>
</evidence>
<dbReference type="PRINTS" id="PR00334">
    <property type="entry name" value="KININOGEN"/>
</dbReference>
<comment type="caution">
    <text evidence="3">The sequence shown here is derived from an EMBL/GenBank/DDBJ whole genome shotgun (WGS) entry which is preliminary data.</text>
</comment>
<dbReference type="Proteomes" id="UP000319671">
    <property type="component" value="Unassembled WGS sequence"/>
</dbReference>
<proteinExistence type="predicted"/>
<evidence type="ECO:0000313" key="3">
    <source>
        <dbReference type="EMBL" id="TWD95761.1"/>
    </source>
</evidence>
<sequence length="358" mass="39944">MGQEKSCPIVLCLYRKFIQMLTWEENIMKAIYLDCISGISGDMTLGALIDMGADLSYIVDHLRKLPVDPFEIKIHKIIKLGINATKLEINFPLSSENSEHIHSHEHSHEHGHNHSHDHVHEHGHNHSHDHVHEHGHNHSHDHVREHGHNHSHDHVHEHGHNHSHDHVHGHGHNHSHEHGHDHVHRSAAMILEMIEQSDLPPRVKERSLAIFKEIAIAEGKIHGVDPSDVHFHEVGAMDSIIDTIGVCLALESLGIDDIYASPVPTGSGKKWMAHGLYPIPAPATMELLKGIPLAELNVKGELTTPTGAGILRALVKEFILPGGFTVEEIGYGAGEKDFDHPNVLRVMLITPSDLKKKH</sequence>
<evidence type="ECO:0000256" key="1">
    <source>
        <dbReference type="ARBA" id="ARBA00022596"/>
    </source>
</evidence>